<protein>
    <submittedName>
        <fullName evidence="8">Precorrin-3B synthase</fullName>
        <ecNumber evidence="8">1.14.13.83</ecNumber>
    </submittedName>
</protein>
<keyword evidence="4 8" id="KW-0560">Oxidoreductase</keyword>
<dbReference type="SUPFAM" id="SSF56014">
    <property type="entry name" value="Nitrite and sulphite reductase 4Fe-4S domain-like"/>
    <property type="match status" value="2"/>
</dbReference>
<comment type="caution">
    <text evidence="8">The sequence shown here is derived from an EMBL/GenBank/DDBJ whole genome shotgun (WGS) entry which is preliminary data.</text>
</comment>
<keyword evidence="5" id="KW-0408">Iron</keyword>
<dbReference type="InterPro" id="IPR051329">
    <property type="entry name" value="NIR_SIR_4Fe-4S"/>
</dbReference>
<dbReference type="PROSITE" id="PS00365">
    <property type="entry name" value="NIR_SIR"/>
    <property type="match status" value="1"/>
</dbReference>
<dbReference type="NCBIfam" id="TIGR02435">
    <property type="entry name" value="CobG"/>
    <property type="match status" value="1"/>
</dbReference>
<sequence length="405" mass="41241">MTLAPTSSPRTLLTGIVAEPARRGACPTLYAPMQTGDGLLARVRVARARLTPADLAAIAKMADQHGNGLIEITARGNLQVRGLRPDTAPAFAEAVAALLPVETGLTIDISPIAGDDPEELADPRPLADAIGRGAAGMAERLGPKVSVVIDGGGQICLATLKADIHLRAQPRIGWAVTLGGGKPQHMDDEGAVTTALAALGALAAIGPEARATDLFPVRDKVSGPASSAASRVLVRWRSSLDLAQGHSRAIALPFGAARSAEIIALCDAAMASKVTRIRLAPEHILLLDNAPDALIAQAAELGFITRADDPRNRISACIGSGGCASGHIAARELAVQLAPRLPTGQTLHVSGCSKGCAHPHAADLTLVGQTDGIGLVFAGRAGDTPSKLLDAAALSAGAVPFQGGR</sequence>
<organism evidence="8 9">
    <name type="scientific">Devosia marina</name>
    <dbReference type="NCBI Taxonomy" id="2683198"/>
    <lineage>
        <taxon>Bacteria</taxon>
        <taxon>Pseudomonadati</taxon>
        <taxon>Pseudomonadota</taxon>
        <taxon>Alphaproteobacteria</taxon>
        <taxon>Hyphomicrobiales</taxon>
        <taxon>Devosiaceae</taxon>
        <taxon>Devosia</taxon>
    </lineage>
</organism>
<dbReference type="Proteomes" id="UP000438106">
    <property type="component" value="Unassembled WGS sequence"/>
</dbReference>
<dbReference type="GO" id="GO:0020037">
    <property type="term" value="F:heme binding"/>
    <property type="evidence" value="ECO:0007669"/>
    <property type="project" value="InterPro"/>
</dbReference>
<keyword evidence="3" id="KW-0479">Metal-binding</keyword>
<dbReference type="AlphaFoldDB" id="A0A7X3K253"/>
<evidence type="ECO:0000256" key="3">
    <source>
        <dbReference type="ARBA" id="ARBA00022723"/>
    </source>
</evidence>
<dbReference type="InterPro" id="IPR012798">
    <property type="entry name" value="Cbl_synth_CobG-like"/>
</dbReference>
<dbReference type="Gene3D" id="3.30.413.10">
    <property type="entry name" value="Sulfite Reductase Hemoprotein, domain 1"/>
    <property type="match status" value="2"/>
</dbReference>
<dbReference type="Pfam" id="PF03460">
    <property type="entry name" value="NIR_SIR_ferr"/>
    <property type="match status" value="1"/>
</dbReference>
<gene>
    <name evidence="8" type="primary">cobG</name>
    <name evidence="8" type="ORF">GO014_00575</name>
</gene>
<proteinExistence type="predicted"/>
<evidence type="ECO:0000256" key="6">
    <source>
        <dbReference type="ARBA" id="ARBA00023014"/>
    </source>
</evidence>
<dbReference type="InterPro" id="IPR006066">
    <property type="entry name" value="NO2/SO3_Rdtase_FeS/sirohaem_BS"/>
</dbReference>
<dbReference type="InterPro" id="IPR005117">
    <property type="entry name" value="NiRdtase/SiRdtase_haem-b_fer"/>
</dbReference>
<keyword evidence="9" id="KW-1185">Reference proteome</keyword>
<dbReference type="GO" id="GO:0046872">
    <property type="term" value="F:metal ion binding"/>
    <property type="evidence" value="ECO:0007669"/>
    <property type="project" value="UniProtKB-KW"/>
</dbReference>
<evidence type="ECO:0000256" key="1">
    <source>
        <dbReference type="ARBA" id="ARBA00022485"/>
    </source>
</evidence>
<dbReference type="EMBL" id="WQRF01000001">
    <property type="protein sequence ID" value="MVS97520.1"/>
    <property type="molecule type" value="Genomic_DNA"/>
</dbReference>
<keyword evidence="6" id="KW-0411">Iron-sulfur</keyword>
<dbReference type="SUPFAM" id="SSF55124">
    <property type="entry name" value="Nitrite/Sulfite reductase N-terminal domain-like"/>
    <property type="match status" value="1"/>
</dbReference>
<dbReference type="Gene3D" id="3.90.480.10">
    <property type="entry name" value="Sulfite Reductase Hemoprotein,Domain 2"/>
    <property type="match status" value="1"/>
</dbReference>
<evidence type="ECO:0000256" key="2">
    <source>
        <dbReference type="ARBA" id="ARBA00022617"/>
    </source>
</evidence>
<keyword evidence="2" id="KW-0349">Heme</keyword>
<dbReference type="RefSeq" id="WP_157288703.1">
    <property type="nucleotide sequence ID" value="NZ_WQRF01000001.1"/>
</dbReference>
<accession>A0A7X3K253</accession>
<dbReference type="PANTHER" id="PTHR32439">
    <property type="entry name" value="FERREDOXIN--NITRITE REDUCTASE, CHLOROPLASTIC"/>
    <property type="match status" value="1"/>
</dbReference>
<evidence type="ECO:0000256" key="4">
    <source>
        <dbReference type="ARBA" id="ARBA00023002"/>
    </source>
</evidence>
<dbReference type="InterPro" id="IPR045854">
    <property type="entry name" value="NO2/SO3_Rdtase_4Fe4S_sf"/>
</dbReference>
<keyword evidence="1" id="KW-0004">4Fe-4S</keyword>
<name>A0A7X3K253_9HYPH</name>
<dbReference type="GO" id="GO:0051539">
    <property type="term" value="F:4 iron, 4 sulfur cluster binding"/>
    <property type="evidence" value="ECO:0007669"/>
    <property type="project" value="UniProtKB-KW"/>
</dbReference>
<reference evidence="8 9" key="1">
    <citation type="submission" date="2019-12" db="EMBL/GenBank/DDBJ databases">
        <title>Devosia maris sp. nov., isolated from the deep seawater.</title>
        <authorList>
            <person name="Liu Y."/>
        </authorList>
    </citation>
    <scope>NUCLEOTIDE SEQUENCE [LARGE SCALE GENOMIC DNA]</scope>
    <source>
        <strain evidence="8 9">L53-10-65</strain>
    </source>
</reference>
<feature type="domain" description="Nitrite/Sulfite reductase ferredoxin-like" evidence="7">
    <location>
        <begin position="32"/>
        <end position="97"/>
    </location>
</feature>
<evidence type="ECO:0000313" key="8">
    <source>
        <dbReference type="EMBL" id="MVS97520.1"/>
    </source>
</evidence>
<evidence type="ECO:0000259" key="7">
    <source>
        <dbReference type="Pfam" id="PF03460"/>
    </source>
</evidence>
<dbReference type="EC" id="1.14.13.83" evidence="8"/>
<dbReference type="PANTHER" id="PTHR32439:SF9">
    <property type="entry name" value="BLR3264 PROTEIN"/>
    <property type="match status" value="1"/>
</dbReference>
<dbReference type="InterPro" id="IPR036136">
    <property type="entry name" value="Nit/Sulf_reduc_fer-like_dom_sf"/>
</dbReference>
<evidence type="ECO:0000256" key="5">
    <source>
        <dbReference type="ARBA" id="ARBA00023004"/>
    </source>
</evidence>
<evidence type="ECO:0000313" key="9">
    <source>
        <dbReference type="Proteomes" id="UP000438106"/>
    </source>
</evidence>
<dbReference type="GO" id="GO:0043818">
    <property type="term" value="F:precorrin-3B synthase activity"/>
    <property type="evidence" value="ECO:0007669"/>
    <property type="project" value="UniProtKB-EC"/>
</dbReference>